<name>A0A225NUR7_9RHOB</name>
<dbReference type="AlphaFoldDB" id="A0A225NUR7"/>
<proteinExistence type="predicted"/>
<dbReference type="InterPro" id="IPR000073">
    <property type="entry name" value="AB_hydrolase_1"/>
</dbReference>
<gene>
    <name evidence="2" type="ORF">ATO3_05245</name>
</gene>
<dbReference type="RefSeq" id="WP_088648783.1">
    <property type="nucleotide sequence ID" value="NZ_AQQR01000002.1"/>
</dbReference>
<dbReference type="Gene3D" id="3.40.50.1820">
    <property type="entry name" value="alpha/beta hydrolase"/>
    <property type="match status" value="1"/>
</dbReference>
<evidence type="ECO:0000259" key="1">
    <source>
        <dbReference type="Pfam" id="PF00561"/>
    </source>
</evidence>
<dbReference type="OrthoDB" id="8438831at2"/>
<comment type="caution">
    <text evidence="2">The sequence shown here is derived from an EMBL/GenBank/DDBJ whole genome shotgun (WGS) entry which is preliminary data.</text>
</comment>
<dbReference type="InterPro" id="IPR029058">
    <property type="entry name" value="AB_hydrolase_fold"/>
</dbReference>
<protein>
    <recommendedName>
        <fullName evidence="1">AB hydrolase-1 domain-containing protein</fullName>
    </recommendedName>
</protein>
<reference evidence="2 3" key="1">
    <citation type="submission" date="2013-04" db="EMBL/GenBank/DDBJ databases">
        <title>Oceanicola sp. 22II1-22F33 Genome Sequencing.</title>
        <authorList>
            <person name="Lai Q."/>
            <person name="Li G."/>
            <person name="Shao Z."/>
        </authorList>
    </citation>
    <scope>NUCLEOTIDE SEQUENCE [LARGE SCALE GENOMIC DNA]</scope>
    <source>
        <strain evidence="2 3">22II1-22F33</strain>
    </source>
</reference>
<keyword evidence="3" id="KW-1185">Reference proteome</keyword>
<feature type="domain" description="AB hydrolase-1" evidence="1">
    <location>
        <begin position="34"/>
        <end position="125"/>
    </location>
</feature>
<dbReference type="EMBL" id="AQQR01000002">
    <property type="protein sequence ID" value="OWU75626.1"/>
    <property type="molecule type" value="Genomic_DNA"/>
</dbReference>
<dbReference type="SUPFAM" id="SSF53474">
    <property type="entry name" value="alpha/beta-Hydrolases"/>
    <property type="match status" value="1"/>
</dbReference>
<evidence type="ECO:0000313" key="2">
    <source>
        <dbReference type="EMBL" id="OWU75626.1"/>
    </source>
</evidence>
<sequence>MTDAACPLPRTHAHASVGAIPLRLAVPAAGVRGTVLLIHGRNGAPDQPHMSEIARAYLARGWRVAAPELPHSAVLPRSGPPSDVTLAGHAAAAGQVLAWLRAEYPDAALALAGHSMGGYATAALSREPGLHHLLAVSPVLSGPRMLKARRALGPEAMDELAREAPAYRAELEHADATPALAGSVAPAAVITGLEDGLVTPDHARAWFAAAPGARFFTALPGQHHCPEGSDMAQALAAALTALDA</sequence>
<accession>A0A225NUR7</accession>
<dbReference type="Proteomes" id="UP000215377">
    <property type="component" value="Unassembled WGS sequence"/>
</dbReference>
<evidence type="ECO:0000313" key="3">
    <source>
        <dbReference type="Proteomes" id="UP000215377"/>
    </source>
</evidence>
<organism evidence="2 3">
    <name type="scientific">Marinibacterium profundimaris</name>
    <dbReference type="NCBI Taxonomy" id="1679460"/>
    <lineage>
        <taxon>Bacteria</taxon>
        <taxon>Pseudomonadati</taxon>
        <taxon>Pseudomonadota</taxon>
        <taxon>Alphaproteobacteria</taxon>
        <taxon>Rhodobacterales</taxon>
        <taxon>Paracoccaceae</taxon>
        <taxon>Marinibacterium</taxon>
    </lineage>
</organism>
<dbReference type="Pfam" id="PF00561">
    <property type="entry name" value="Abhydrolase_1"/>
    <property type="match status" value="1"/>
</dbReference>